<feature type="compositionally biased region" description="Polar residues" evidence="1">
    <location>
        <begin position="340"/>
        <end position="352"/>
    </location>
</feature>
<evidence type="ECO:0000313" key="4">
    <source>
        <dbReference type="Proteomes" id="UP001390339"/>
    </source>
</evidence>
<evidence type="ECO:0000256" key="2">
    <source>
        <dbReference type="SAM" id="Phobius"/>
    </source>
</evidence>
<sequence>MADVNLFISNGTCYTSANIEAYEDYIPCGNAASGQHYQCCSRGDTCLASNACFNNRFRNTYLAGCTDEHYKADTCPNKGEYDYQQWVGLVSCNATDESGIDLEWFGCDEADKDEPSVDYGNQGCQCDNRVGHKVLFTDVRLLSSHAHLPRTSGGPIAFLDGYTPTAAATTTSGPTGALAPNASSGHGPAVKTASPSPVAAPATSSSGLVHSKAALAGIGAGAGVGVILLLIALIFLVLRYRRLKAKKKSGYEGLRRSPAGITRGSGRSLPNDQLGNGGNYGNEKVTPDTVTPADTPIYQQHHRVADNNGGLHGFYKAELPADNPSNADSSADSTPSSPPCTHQEQRPQQPQPLTEAYRSYSPERDRYVPPLSAISERSNEIMMMHSPLPPMSPQSPQNTGETAGSVSGSSQGQGHGHGPRSGGMDPIYEMP</sequence>
<feature type="compositionally biased region" description="Low complexity" evidence="1">
    <location>
        <begin position="320"/>
        <end position="335"/>
    </location>
</feature>
<evidence type="ECO:0000256" key="1">
    <source>
        <dbReference type="SAM" id="MobiDB-lite"/>
    </source>
</evidence>
<feature type="region of interest" description="Disordered" evidence="1">
    <location>
        <begin position="305"/>
        <end position="353"/>
    </location>
</feature>
<comment type="caution">
    <text evidence="3">The sequence shown here is derived from an EMBL/GenBank/DDBJ whole genome shotgun (WGS) entry which is preliminary data.</text>
</comment>
<keyword evidence="2" id="KW-0812">Transmembrane</keyword>
<dbReference type="EMBL" id="JAPCWZ010000007">
    <property type="protein sequence ID" value="KAK8857070.1"/>
    <property type="molecule type" value="Genomic_DNA"/>
</dbReference>
<feature type="compositionally biased region" description="Low complexity" evidence="1">
    <location>
        <begin position="170"/>
        <end position="180"/>
    </location>
</feature>
<keyword evidence="2" id="KW-0472">Membrane</keyword>
<reference evidence="3 4" key="1">
    <citation type="journal article" date="2024" name="IMA Fungus">
        <title>Apiospora arundinis, a panoply of carbohydrate-active enzymes and secondary metabolites.</title>
        <authorList>
            <person name="Sorensen T."/>
            <person name="Petersen C."/>
            <person name="Muurmann A.T."/>
            <person name="Christiansen J.V."/>
            <person name="Brundto M.L."/>
            <person name="Overgaard C.K."/>
            <person name="Boysen A.T."/>
            <person name="Wollenberg R.D."/>
            <person name="Larsen T.O."/>
            <person name="Sorensen J.L."/>
            <person name="Nielsen K.L."/>
            <person name="Sondergaard T.E."/>
        </authorList>
    </citation>
    <scope>NUCLEOTIDE SEQUENCE [LARGE SCALE GENOMIC DNA]</scope>
    <source>
        <strain evidence="3 4">AAU 773</strain>
    </source>
</reference>
<feature type="compositionally biased region" description="Low complexity" evidence="1">
    <location>
        <begin position="188"/>
        <end position="204"/>
    </location>
</feature>
<feature type="transmembrane region" description="Helical" evidence="2">
    <location>
        <begin position="213"/>
        <end position="238"/>
    </location>
</feature>
<feature type="compositionally biased region" description="Gly residues" evidence="1">
    <location>
        <begin position="411"/>
        <end position="421"/>
    </location>
</feature>
<feature type="region of interest" description="Disordered" evidence="1">
    <location>
        <begin position="170"/>
        <end position="204"/>
    </location>
</feature>
<evidence type="ECO:0000313" key="3">
    <source>
        <dbReference type="EMBL" id="KAK8857070.1"/>
    </source>
</evidence>
<proteinExistence type="predicted"/>
<keyword evidence="2" id="KW-1133">Transmembrane helix</keyword>
<gene>
    <name evidence="3" type="ORF">PGQ11_012982</name>
</gene>
<dbReference type="Proteomes" id="UP001390339">
    <property type="component" value="Unassembled WGS sequence"/>
</dbReference>
<feature type="region of interest" description="Disordered" evidence="1">
    <location>
        <begin position="384"/>
        <end position="431"/>
    </location>
</feature>
<accession>A0ABR2I412</accession>
<protein>
    <submittedName>
        <fullName evidence="3">Uncharacterized protein</fullName>
    </submittedName>
</protein>
<feature type="region of interest" description="Disordered" evidence="1">
    <location>
        <begin position="248"/>
        <end position="293"/>
    </location>
</feature>
<keyword evidence="4" id="KW-1185">Reference proteome</keyword>
<name>A0ABR2I412_9PEZI</name>
<organism evidence="3 4">
    <name type="scientific">Apiospora arundinis</name>
    <dbReference type="NCBI Taxonomy" id="335852"/>
    <lineage>
        <taxon>Eukaryota</taxon>
        <taxon>Fungi</taxon>
        <taxon>Dikarya</taxon>
        <taxon>Ascomycota</taxon>
        <taxon>Pezizomycotina</taxon>
        <taxon>Sordariomycetes</taxon>
        <taxon>Xylariomycetidae</taxon>
        <taxon>Amphisphaeriales</taxon>
        <taxon>Apiosporaceae</taxon>
        <taxon>Apiospora</taxon>
    </lineage>
</organism>